<reference evidence="1" key="1">
    <citation type="journal article" date="2021" name="Proc. Natl. Acad. Sci. U.S.A.">
        <title>A Catalog of Tens of Thousands of Viruses from Human Metagenomes Reveals Hidden Associations with Chronic Diseases.</title>
        <authorList>
            <person name="Tisza M.J."/>
            <person name="Buck C.B."/>
        </authorList>
    </citation>
    <scope>NUCLEOTIDE SEQUENCE</scope>
    <source>
        <strain evidence="1">Ct8HH20</strain>
    </source>
</reference>
<proteinExistence type="predicted"/>
<sequence>MLAGGPAGKNDIGEVRTMEKETKEVVLSHIKDGTYVPDMLFDIQKLMAKAGMELYAKPCCDRIEAAGLVDKVHVLRIQPSPWKLQVDADGMEACRGILEAYLQPEYLNEMYEIIKGCRDWTISVNNMLYSLRKISSKDLKADLMDNFVYKVGEDDEQGVTELFKAELENRKLWGRMRKLTRRTAFVIQMLRMFPGPLQILVPFIKESWKSWNTAGIVPHVESNGKYTKALRRFTDIHGGTRCIERLQGVDLARYIFLAVKAYGKENPAEFNHTKAYKSCLEIENRYQKLKQVMDTIGRLTPLELLRMFPVKKEYDGEKWGTKDYYYTMERLRRLPADKPIGDAQDVAVLLWDYQNWDLTELLLQWQNVLGDLHVYCNEPGPQDEFDERLQKAV</sequence>
<organism evidence="1">
    <name type="scientific">Siphoviridae sp. ct8HH20</name>
    <dbReference type="NCBI Taxonomy" id="2825359"/>
    <lineage>
        <taxon>Viruses</taxon>
        <taxon>Duplodnaviria</taxon>
        <taxon>Heunggongvirae</taxon>
        <taxon>Uroviricota</taxon>
        <taxon>Caudoviricetes</taxon>
    </lineage>
</organism>
<accession>A0A8S5Q686</accession>
<evidence type="ECO:0000313" key="1">
    <source>
        <dbReference type="EMBL" id="DAE14353.1"/>
    </source>
</evidence>
<protein>
    <submittedName>
        <fullName evidence="1">Uncharacterized protein</fullName>
    </submittedName>
</protein>
<dbReference type="EMBL" id="BK015581">
    <property type="protein sequence ID" value="DAE14353.1"/>
    <property type="molecule type" value="Genomic_DNA"/>
</dbReference>
<name>A0A8S5Q686_9CAUD</name>